<dbReference type="EC" id="2.7.7.87" evidence="3 13"/>
<accession>A0A4R6TZF5</accession>
<dbReference type="AlphaFoldDB" id="A0A4R6TZF5"/>
<comment type="caution">
    <text evidence="16">The sequence shown here is derived from an EMBL/GenBank/DDBJ whole genome shotgun (WGS) entry which is preliminary data.</text>
</comment>
<evidence type="ECO:0000256" key="4">
    <source>
        <dbReference type="ARBA" id="ARBA00015492"/>
    </source>
</evidence>
<dbReference type="FunFam" id="3.90.870.10:FF:000008">
    <property type="entry name" value="Threonylcarbamoyl-AMP synthase"/>
    <property type="match status" value="1"/>
</dbReference>
<dbReference type="EMBL" id="SNYJ01000009">
    <property type="protein sequence ID" value="TDQ38746.1"/>
    <property type="molecule type" value="Genomic_DNA"/>
</dbReference>
<keyword evidence="5 13" id="KW-0963">Cytoplasm</keyword>
<dbReference type="Gene3D" id="3.40.50.11030">
    <property type="entry name" value="Threonylcarbamoyl-AMP synthase, C-terminal domain"/>
    <property type="match status" value="1"/>
</dbReference>
<dbReference type="GO" id="GO:0005524">
    <property type="term" value="F:ATP binding"/>
    <property type="evidence" value="ECO:0007669"/>
    <property type="project" value="UniProtKB-UniRule"/>
</dbReference>
<feature type="binding site" evidence="14">
    <location>
        <position position="75"/>
    </location>
    <ligand>
        <name>L-threonine</name>
        <dbReference type="ChEBI" id="CHEBI:57926"/>
    </ligand>
</feature>
<evidence type="ECO:0000259" key="15">
    <source>
        <dbReference type="PROSITE" id="PS51163"/>
    </source>
</evidence>
<dbReference type="GO" id="GO:0003725">
    <property type="term" value="F:double-stranded RNA binding"/>
    <property type="evidence" value="ECO:0007669"/>
    <property type="project" value="UniProtKB-UniRule"/>
</dbReference>
<proteinExistence type="inferred from homology"/>
<feature type="binding site" evidence="14">
    <location>
        <position position="125"/>
    </location>
    <ligand>
        <name>ATP</name>
        <dbReference type="ChEBI" id="CHEBI:30616"/>
    </ligand>
</feature>
<evidence type="ECO:0000256" key="8">
    <source>
        <dbReference type="ARBA" id="ARBA00022695"/>
    </source>
</evidence>
<dbReference type="GO" id="GO:0005737">
    <property type="term" value="C:cytoplasm"/>
    <property type="evidence" value="ECO:0007669"/>
    <property type="project" value="UniProtKB-SubCell"/>
</dbReference>
<comment type="catalytic activity">
    <reaction evidence="12 13">
        <text>L-threonine + hydrogencarbonate + ATP = L-threonylcarbamoyladenylate + diphosphate + H2O</text>
        <dbReference type="Rhea" id="RHEA:36407"/>
        <dbReference type="ChEBI" id="CHEBI:15377"/>
        <dbReference type="ChEBI" id="CHEBI:17544"/>
        <dbReference type="ChEBI" id="CHEBI:30616"/>
        <dbReference type="ChEBI" id="CHEBI:33019"/>
        <dbReference type="ChEBI" id="CHEBI:57926"/>
        <dbReference type="ChEBI" id="CHEBI:73682"/>
        <dbReference type="EC" id="2.7.7.87"/>
    </reaction>
</comment>
<dbReference type="InterPro" id="IPR010923">
    <property type="entry name" value="T(6)A37_SUA5"/>
</dbReference>
<evidence type="ECO:0000256" key="9">
    <source>
        <dbReference type="ARBA" id="ARBA00022741"/>
    </source>
</evidence>
<feature type="binding site" evidence="14">
    <location>
        <position position="129"/>
    </location>
    <ligand>
        <name>L-threonine</name>
        <dbReference type="ChEBI" id="CHEBI:57926"/>
    </ligand>
</feature>
<dbReference type="Pfam" id="PF01300">
    <property type="entry name" value="Sua5_yciO_yrdC"/>
    <property type="match status" value="1"/>
</dbReference>
<feature type="domain" description="YrdC-like" evidence="15">
    <location>
        <begin position="21"/>
        <end position="207"/>
    </location>
</feature>
<feature type="binding site" evidence="14">
    <location>
        <position position="70"/>
    </location>
    <ligand>
        <name>ATP</name>
        <dbReference type="ChEBI" id="CHEBI:30616"/>
    </ligand>
</feature>
<gene>
    <name evidence="16" type="ORF">EV213_109115</name>
</gene>
<dbReference type="PANTHER" id="PTHR17490">
    <property type="entry name" value="SUA5"/>
    <property type="match status" value="1"/>
</dbReference>
<dbReference type="NCBIfam" id="TIGR00057">
    <property type="entry name" value="L-threonylcarbamoyladenylate synthase"/>
    <property type="match status" value="1"/>
</dbReference>
<keyword evidence="9 13" id="KW-0547">Nucleotide-binding</keyword>
<dbReference type="Proteomes" id="UP000295632">
    <property type="component" value="Unassembled WGS sequence"/>
</dbReference>
<dbReference type="PROSITE" id="PS51163">
    <property type="entry name" value="YRDC"/>
    <property type="match status" value="1"/>
</dbReference>
<keyword evidence="7 13" id="KW-0819">tRNA processing</keyword>
<dbReference type="InterPro" id="IPR038385">
    <property type="entry name" value="Sua5/YwlC_C"/>
</dbReference>
<dbReference type="GO" id="GO:0006450">
    <property type="term" value="P:regulation of translational fidelity"/>
    <property type="evidence" value="ECO:0007669"/>
    <property type="project" value="TreeGrafter"/>
</dbReference>
<dbReference type="InterPro" id="IPR017945">
    <property type="entry name" value="DHBP_synth_RibB-like_a/b_dom"/>
</dbReference>
<dbReference type="RefSeq" id="WP_424923048.1">
    <property type="nucleotide sequence ID" value="NZ_SNYJ01000009.1"/>
</dbReference>
<dbReference type="GO" id="GO:0000049">
    <property type="term" value="F:tRNA binding"/>
    <property type="evidence" value="ECO:0007669"/>
    <property type="project" value="TreeGrafter"/>
</dbReference>
<comment type="similarity">
    <text evidence="2 13">Belongs to the SUA5 family.</text>
</comment>
<feature type="binding site" evidence="14">
    <location>
        <position position="149"/>
    </location>
    <ligand>
        <name>L-threonine</name>
        <dbReference type="ChEBI" id="CHEBI:57926"/>
    </ligand>
</feature>
<dbReference type="PIRSF" id="PIRSF004930">
    <property type="entry name" value="Tln_factor_SUA5"/>
    <property type="match status" value="1"/>
</dbReference>
<protein>
    <recommendedName>
        <fullName evidence="4 13">Threonylcarbamoyl-AMP synthase</fullName>
        <shortName evidence="13">TC-AMP synthase</shortName>
        <ecNumber evidence="3 13">2.7.7.87</ecNumber>
    </recommendedName>
    <alternativeName>
        <fullName evidence="11 13">L-threonylcarbamoyladenylate synthase</fullName>
    </alternativeName>
</protein>
<dbReference type="InterPro" id="IPR005145">
    <property type="entry name" value="Sua5_C"/>
</dbReference>
<evidence type="ECO:0000256" key="3">
    <source>
        <dbReference type="ARBA" id="ARBA00012584"/>
    </source>
</evidence>
<evidence type="ECO:0000256" key="7">
    <source>
        <dbReference type="ARBA" id="ARBA00022694"/>
    </source>
</evidence>
<dbReference type="PANTHER" id="PTHR17490:SF16">
    <property type="entry name" value="THREONYLCARBAMOYL-AMP SYNTHASE"/>
    <property type="match status" value="1"/>
</dbReference>
<feature type="binding site" evidence="14">
    <location>
        <position position="203"/>
    </location>
    <ligand>
        <name>ATP</name>
        <dbReference type="ChEBI" id="CHEBI:30616"/>
    </ligand>
</feature>
<feature type="binding site" evidence="14">
    <location>
        <position position="151"/>
    </location>
    <ligand>
        <name>ATP</name>
        <dbReference type="ChEBI" id="CHEBI:30616"/>
    </ligand>
</feature>
<dbReference type="InterPro" id="IPR006070">
    <property type="entry name" value="Sua5-like_dom"/>
</dbReference>
<evidence type="ECO:0000256" key="14">
    <source>
        <dbReference type="PIRSR" id="PIRSR004930-1"/>
    </source>
</evidence>
<sequence length="352" mass="36953">MNSKQTIRWSVDKLLATPGDDQKIGEAAKVLRAGGTVAFPTETVYGLGANAYNEEAVRRIFKAKGRPVDNPLIVHISSEKQLYELASDLPDYAEALAEAFWPGALTLVVPHAGAVTAAVTAGLETVGIRMPEHPIALALINAAGLPLAAPSANMSGRPSPTSGAHVWEDLNGKIDGLVDGGLAGVGVESTVVDCSGDKPVILRPGGVTKEAIEALIGPIAIDPALKEATIQPKSPGVKYTHYAPKATLLLVDKQSISMEDAVKAYQAEGKKVGLLLFEENETLQAMAAYSVICGNVNEPDKVASALFASLRAFDTQPVDIILSETVSETGIGAAIMNRLTKAAGHQWYRVGE</sequence>
<evidence type="ECO:0000256" key="10">
    <source>
        <dbReference type="ARBA" id="ARBA00022840"/>
    </source>
</evidence>
<feature type="binding site" evidence="14">
    <location>
        <position position="159"/>
    </location>
    <ligand>
        <name>ATP</name>
        <dbReference type="ChEBI" id="CHEBI:30616"/>
    </ligand>
</feature>
<evidence type="ECO:0000256" key="6">
    <source>
        <dbReference type="ARBA" id="ARBA00022679"/>
    </source>
</evidence>
<organism evidence="16 17">
    <name type="scientific">Aureibacillus halotolerans</name>
    <dbReference type="NCBI Taxonomy" id="1508390"/>
    <lineage>
        <taxon>Bacteria</taxon>
        <taxon>Bacillati</taxon>
        <taxon>Bacillota</taxon>
        <taxon>Bacilli</taxon>
        <taxon>Bacillales</taxon>
        <taxon>Bacillaceae</taxon>
        <taxon>Aureibacillus</taxon>
    </lineage>
</organism>
<keyword evidence="17" id="KW-1185">Reference proteome</keyword>
<evidence type="ECO:0000256" key="13">
    <source>
        <dbReference type="PIRNR" id="PIRNR004930"/>
    </source>
</evidence>
<name>A0A4R6TZF5_9BACI</name>
<dbReference type="Gene3D" id="3.90.870.10">
    <property type="entry name" value="DHBP synthase"/>
    <property type="match status" value="1"/>
</dbReference>
<evidence type="ECO:0000313" key="16">
    <source>
        <dbReference type="EMBL" id="TDQ38746.1"/>
    </source>
</evidence>
<evidence type="ECO:0000256" key="11">
    <source>
        <dbReference type="ARBA" id="ARBA00029774"/>
    </source>
</evidence>
<keyword evidence="6 13" id="KW-0808">Transferase</keyword>
<feature type="binding site" evidence="14">
    <location>
        <position position="66"/>
    </location>
    <ligand>
        <name>ATP</name>
        <dbReference type="ChEBI" id="CHEBI:30616"/>
    </ligand>
</feature>
<evidence type="ECO:0000313" key="17">
    <source>
        <dbReference type="Proteomes" id="UP000295632"/>
    </source>
</evidence>
<dbReference type="InterPro" id="IPR050156">
    <property type="entry name" value="TC-AMP_synthase_SUA5"/>
</dbReference>
<feature type="binding site" evidence="14">
    <location>
        <position position="189"/>
    </location>
    <ligand>
        <name>L-threonine</name>
        <dbReference type="ChEBI" id="CHEBI:57926"/>
    </ligand>
</feature>
<keyword evidence="8 13" id="KW-0548">Nucleotidyltransferase</keyword>
<dbReference type="SUPFAM" id="SSF55821">
    <property type="entry name" value="YrdC/RibB"/>
    <property type="match status" value="1"/>
</dbReference>
<feature type="binding site" evidence="14">
    <location>
        <position position="242"/>
    </location>
    <ligand>
        <name>ATP</name>
        <dbReference type="ChEBI" id="CHEBI:30616"/>
    </ligand>
</feature>
<dbReference type="GO" id="GO:0061710">
    <property type="term" value="F:L-threonylcarbamoyladenylate synthase"/>
    <property type="evidence" value="ECO:0007669"/>
    <property type="project" value="UniProtKB-EC"/>
</dbReference>
<evidence type="ECO:0000256" key="12">
    <source>
        <dbReference type="ARBA" id="ARBA00048366"/>
    </source>
</evidence>
<keyword evidence="10 13" id="KW-0067">ATP-binding</keyword>
<comment type="function">
    <text evidence="13">Required for the formation of a threonylcarbamoyl group on adenosine at position 37 (t(6)A37) in tRNAs that read codons beginning with adenine.</text>
</comment>
<evidence type="ECO:0000256" key="1">
    <source>
        <dbReference type="ARBA" id="ARBA00004496"/>
    </source>
</evidence>
<evidence type="ECO:0000256" key="2">
    <source>
        <dbReference type="ARBA" id="ARBA00007663"/>
    </source>
</evidence>
<dbReference type="GO" id="GO:0008033">
    <property type="term" value="P:tRNA processing"/>
    <property type="evidence" value="ECO:0007669"/>
    <property type="project" value="UniProtKB-KW"/>
</dbReference>
<dbReference type="Pfam" id="PF03481">
    <property type="entry name" value="Sua5_C"/>
    <property type="match status" value="1"/>
</dbReference>
<feature type="binding site" evidence="14">
    <location>
        <position position="43"/>
    </location>
    <ligand>
        <name>L-threonine</name>
        <dbReference type="ChEBI" id="CHEBI:57926"/>
    </ligand>
</feature>
<reference evidence="16 17" key="1">
    <citation type="submission" date="2019-03" db="EMBL/GenBank/DDBJ databases">
        <title>Genomic Encyclopedia of Type Strains, Phase IV (KMG-IV): sequencing the most valuable type-strain genomes for metagenomic binning, comparative biology and taxonomic classification.</title>
        <authorList>
            <person name="Goeker M."/>
        </authorList>
    </citation>
    <scope>NUCLEOTIDE SEQUENCE [LARGE SCALE GENOMIC DNA]</scope>
    <source>
        <strain evidence="16 17">DSM 28697</strain>
    </source>
</reference>
<comment type="subcellular location">
    <subcellularLocation>
        <location evidence="1 13">Cytoplasm</location>
    </subcellularLocation>
</comment>
<evidence type="ECO:0000256" key="5">
    <source>
        <dbReference type="ARBA" id="ARBA00022490"/>
    </source>
</evidence>